<name>A0ACD5DDH3_9LACO</name>
<proteinExistence type="predicted"/>
<organism evidence="1 2">
    <name type="scientific">Lentilactobacillus terminaliae</name>
    <dbReference type="NCBI Taxonomy" id="3003483"/>
    <lineage>
        <taxon>Bacteria</taxon>
        <taxon>Bacillati</taxon>
        <taxon>Bacillota</taxon>
        <taxon>Bacilli</taxon>
        <taxon>Lactobacillales</taxon>
        <taxon>Lactobacillaceae</taxon>
        <taxon>Lentilactobacillus</taxon>
    </lineage>
</organism>
<protein>
    <submittedName>
        <fullName evidence="1">FAD-dependent oxidoreductase</fullName>
    </submittedName>
</protein>
<sequence>MILNTIKSFFSPIPLSVEEVQHPAADYFTIKLTFASDKPFDWHPGTAGMFTLPHQKHSGSGFRFFSIAAAPSEHSIIIGTRTGKEPSAYKSVLINLKPGDQVNLRGPIGSFGIKDPHSPAVMIASGVGITPFRSMALSLLDKPTQTSKLIHSSHGFHLFADDFTNVATQNHNFDYLPVESRKEAQEKILSSIHEFGNEAYYYLSGSSKIVKANQQFLKQNGISVNRIITDIQIGY</sequence>
<dbReference type="EMBL" id="CP168151">
    <property type="protein sequence ID" value="XFD39449.1"/>
    <property type="molecule type" value="Genomic_DNA"/>
</dbReference>
<gene>
    <name evidence="1" type="ORF">O0236_008600</name>
</gene>
<reference evidence="1" key="1">
    <citation type="submission" date="2024-08" db="EMBL/GenBank/DDBJ databases">
        <title>Lentilactobacillus sp. nov., isolated from tree bark.</title>
        <authorList>
            <person name="Phuengjayaem S."/>
            <person name="Tanasupawat S."/>
        </authorList>
    </citation>
    <scope>NUCLEOTIDE SEQUENCE</scope>
    <source>
        <strain evidence="1">SPB1-3</strain>
    </source>
</reference>
<accession>A0ACD5DDH3</accession>
<evidence type="ECO:0000313" key="2">
    <source>
        <dbReference type="Proteomes" id="UP001149860"/>
    </source>
</evidence>
<dbReference type="Proteomes" id="UP001149860">
    <property type="component" value="Chromosome"/>
</dbReference>
<evidence type="ECO:0000313" key="1">
    <source>
        <dbReference type="EMBL" id="XFD39449.1"/>
    </source>
</evidence>
<keyword evidence="2" id="KW-1185">Reference proteome</keyword>